<dbReference type="PROSITE" id="PS50234">
    <property type="entry name" value="VWFA"/>
    <property type="match status" value="1"/>
</dbReference>
<name>A0A3G8M3E4_9HYPH</name>
<accession>A0A3G8M3E4</accession>
<dbReference type="InterPro" id="IPR021908">
    <property type="entry name" value="YfbK_C"/>
</dbReference>
<dbReference type="AlphaFoldDB" id="A0A3G8M3E4"/>
<feature type="region of interest" description="Disordered" evidence="1">
    <location>
        <begin position="1"/>
        <end position="21"/>
    </location>
</feature>
<dbReference type="Proteomes" id="UP000273982">
    <property type="component" value="Chromosome"/>
</dbReference>
<dbReference type="CDD" id="cd01465">
    <property type="entry name" value="vWA_subgroup"/>
    <property type="match status" value="1"/>
</dbReference>
<sequence length="680" mass="72440">MAEHDHLSKLKDAPIPPPDGEAKRLALAAAMAAFEKGAAETQGSAAPQRLSHASSPTEGKRKMRQTFYFNRALAASIAALMIGAPAAFMLSRNYAPGGGSISNPVGPISPAAEVAVAPRMEAPAAIQPAPAPSASVAGEERAKTAGALGGRRDGLVAPPPPRLAGRDGAAQRLSRSIQPAKPVAVMNAEGVRPPMSVDTNVAPESEFRDRFESKETNPVKLAATDPVSTFSIDVDAASYAFARRALNAGRLPPKDSVRVEEFVNYFPYDYPKPESAQTPFKPTITVTPSPWNAGNRLVHVAIQGYALQSAERPRANLVFLIDVSGSMSPQDRLPLVKNALRMLVDELKPEDTVAVVTYASGSGVALEPTKVADKAKILGAIDALGAGGSTAGAQGIQDAYRLAESNFDRSAVNRVILATDGDFNVGVTDQRELKGLIERKREKGVFLSILGVGQGNYNDALMQALAQNGNGAAVYVDNLNEARKALVEEASSTLFPIAKDVKIQVEWNPARVSEYRLIGYETRALRREDFNNDKVDAGDVGSGHRVTAIYEITQVGAEKKLVDDLRYGKKTPAPVSAQGAESELGFLKLRYKLPKEEASRLITQPIAESPSIESIARASQDVRFSVAVAAFAQLLKGAPYLGDYSYDDVIALAQSAKGDDPFGYRAEFVNLARLAKSARP</sequence>
<dbReference type="Gene3D" id="3.40.50.410">
    <property type="entry name" value="von Willebrand factor, type A domain"/>
    <property type="match status" value="1"/>
</dbReference>
<dbReference type="RefSeq" id="WP_124738259.1">
    <property type="nucleotide sequence ID" value="NZ_CP034086.1"/>
</dbReference>
<evidence type="ECO:0000313" key="4">
    <source>
        <dbReference type="EMBL" id="AZG76456.1"/>
    </source>
</evidence>
<dbReference type="PANTHER" id="PTHR10579:SF43">
    <property type="entry name" value="ZINC FINGER (C3HC4-TYPE RING FINGER) FAMILY PROTEIN"/>
    <property type="match status" value="1"/>
</dbReference>
<protein>
    <submittedName>
        <fullName evidence="4">VWA domain-containing protein</fullName>
    </submittedName>
</protein>
<dbReference type="EMBL" id="CP034086">
    <property type="protein sequence ID" value="AZG76456.1"/>
    <property type="molecule type" value="Genomic_DNA"/>
</dbReference>
<keyword evidence="2" id="KW-0812">Transmembrane</keyword>
<dbReference type="InterPro" id="IPR002035">
    <property type="entry name" value="VWF_A"/>
</dbReference>
<gene>
    <name evidence="4" type="ORF">EHO51_06760</name>
</gene>
<dbReference type="InterPro" id="IPR036465">
    <property type="entry name" value="vWFA_dom_sf"/>
</dbReference>
<feature type="domain" description="VWFA" evidence="3">
    <location>
        <begin position="316"/>
        <end position="494"/>
    </location>
</feature>
<organism evidence="4 5">
    <name type="scientific">Methylocystis rosea</name>
    <dbReference type="NCBI Taxonomy" id="173366"/>
    <lineage>
        <taxon>Bacteria</taxon>
        <taxon>Pseudomonadati</taxon>
        <taxon>Pseudomonadota</taxon>
        <taxon>Alphaproteobacteria</taxon>
        <taxon>Hyphomicrobiales</taxon>
        <taxon>Methylocystaceae</taxon>
        <taxon>Methylocystis</taxon>
    </lineage>
</organism>
<evidence type="ECO:0000259" key="3">
    <source>
        <dbReference type="PROSITE" id="PS50234"/>
    </source>
</evidence>
<keyword evidence="2" id="KW-0472">Membrane</keyword>
<reference evidence="4 5" key="1">
    <citation type="submission" date="2018-11" db="EMBL/GenBank/DDBJ databases">
        <title>Genome squencing of methanotrophic bacteria isolated from alkaline groundwater in Korea.</title>
        <authorList>
            <person name="Nguyen L.N."/>
        </authorList>
    </citation>
    <scope>NUCLEOTIDE SEQUENCE [LARGE SCALE GENOMIC DNA]</scope>
    <source>
        <strain evidence="4 5">GW6</strain>
    </source>
</reference>
<keyword evidence="2" id="KW-1133">Transmembrane helix</keyword>
<dbReference type="Pfam" id="PF12034">
    <property type="entry name" value="YfbK_C"/>
    <property type="match status" value="1"/>
</dbReference>
<dbReference type="Pfam" id="PF12450">
    <property type="entry name" value="vWF_A"/>
    <property type="match status" value="1"/>
</dbReference>
<feature type="compositionally biased region" description="Basic and acidic residues" evidence="1">
    <location>
        <begin position="1"/>
        <end position="12"/>
    </location>
</feature>
<dbReference type="KEGG" id="mros:EHO51_06760"/>
<evidence type="ECO:0000256" key="1">
    <source>
        <dbReference type="SAM" id="MobiDB-lite"/>
    </source>
</evidence>
<dbReference type="SMART" id="SM00327">
    <property type="entry name" value="VWA"/>
    <property type="match status" value="1"/>
</dbReference>
<evidence type="ECO:0000256" key="2">
    <source>
        <dbReference type="SAM" id="Phobius"/>
    </source>
</evidence>
<feature type="region of interest" description="Disordered" evidence="1">
    <location>
        <begin position="38"/>
        <end position="60"/>
    </location>
</feature>
<feature type="transmembrane region" description="Helical" evidence="2">
    <location>
        <begin position="68"/>
        <end position="90"/>
    </location>
</feature>
<dbReference type="InterPro" id="IPR022156">
    <property type="entry name" value="Uncharacterised_YfbK_N"/>
</dbReference>
<dbReference type="InterPro" id="IPR051266">
    <property type="entry name" value="CLCR"/>
</dbReference>
<dbReference type="Pfam" id="PF00092">
    <property type="entry name" value="VWA"/>
    <property type="match status" value="1"/>
</dbReference>
<feature type="compositionally biased region" description="Polar residues" evidence="1">
    <location>
        <begin position="41"/>
        <end position="57"/>
    </location>
</feature>
<evidence type="ECO:0000313" key="5">
    <source>
        <dbReference type="Proteomes" id="UP000273982"/>
    </source>
</evidence>
<dbReference type="SUPFAM" id="SSF53300">
    <property type="entry name" value="vWA-like"/>
    <property type="match status" value="1"/>
</dbReference>
<feature type="region of interest" description="Disordered" evidence="1">
    <location>
        <begin position="129"/>
        <end position="175"/>
    </location>
</feature>
<dbReference type="PANTHER" id="PTHR10579">
    <property type="entry name" value="CALCIUM-ACTIVATED CHLORIDE CHANNEL REGULATOR"/>
    <property type="match status" value="1"/>
</dbReference>
<proteinExistence type="predicted"/>